<accession>A0A644ZT88</accession>
<evidence type="ECO:0000313" key="1">
    <source>
        <dbReference type="EMBL" id="MPM40784.1"/>
    </source>
</evidence>
<dbReference type="EMBL" id="VSSQ01009127">
    <property type="protein sequence ID" value="MPM40784.1"/>
    <property type="molecule type" value="Genomic_DNA"/>
</dbReference>
<reference evidence="1" key="1">
    <citation type="submission" date="2019-08" db="EMBL/GenBank/DDBJ databases">
        <authorList>
            <person name="Kucharzyk K."/>
            <person name="Murdoch R.W."/>
            <person name="Higgins S."/>
            <person name="Loffler F."/>
        </authorList>
    </citation>
    <scope>NUCLEOTIDE SEQUENCE</scope>
</reference>
<name>A0A644ZT88_9ZZZZ</name>
<sequence length="66" mass="7405">MRSKYELIILRRVMAKVIHVSPANPLYFSGTCRLINPFMLSSWEQIKKVATMVIIRLTSAPGNAAA</sequence>
<dbReference type="AlphaFoldDB" id="A0A644ZT88"/>
<organism evidence="1">
    <name type="scientific">bioreactor metagenome</name>
    <dbReference type="NCBI Taxonomy" id="1076179"/>
    <lineage>
        <taxon>unclassified sequences</taxon>
        <taxon>metagenomes</taxon>
        <taxon>ecological metagenomes</taxon>
    </lineage>
</organism>
<gene>
    <name evidence="1" type="ORF">SDC9_87432</name>
</gene>
<proteinExistence type="predicted"/>
<comment type="caution">
    <text evidence="1">The sequence shown here is derived from an EMBL/GenBank/DDBJ whole genome shotgun (WGS) entry which is preliminary data.</text>
</comment>
<protein>
    <submittedName>
        <fullName evidence="1">Uncharacterized protein</fullName>
    </submittedName>
</protein>